<keyword evidence="2 4" id="KW-0808">Transferase</keyword>
<dbReference type="OrthoDB" id="4173905at2759"/>
<organism evidence="5 6">
    <name type="scientific">Hebeloma cylindrosporum</name>
    <dbReference type="NCBI Taxonomy" id="76867"/>
    <lineage>
        <taxon>Eukaryota</taxon>
        <taxon>Fungi</taxon>
        <taxon>Dikarya</taxon>
        <taxon>Basidiomycota</taxon>
        <taxon>Agaricomycotina</taxon>
        <taxon>Agaricomycetes</taxon>
        <taxon>Agaricomycetidae</taxon>
        <taxon>Agaricales</taxon>
        <taxon>Agaricineae</taxon>
        <taxon>Hymenogastraceae</taxon>
        <taxon>Hebeloma</taxon>
    </lineage>
</organism>
<dbReference type="GO" id="GO:0005783">
    <property type="term" value="C:endoplasmic reticulum"/>
    <property type="evidence" value="ECO:0007669"/>
    <property type="project" value="TreeGrafter"/>
</dbReference>
<proteinExistence type="inferred from homology"/>
<dbReference type="InterPro" id="IPR036424">
    <property type="entry name" value="UPP_synth-like_sf"/>
</dbReference>
<dbReference type="GO" id="GO:0016094">
    <property type="term" value="P:polyprenol biosynthetic process"/>
    <property type="evidence" value="ECO:0007669"/>
    <property type="project" value="TreeGrafter"/>
</dbReference>
<dbReference type="InterPro" id="IPR018520">
    <property type="entry name" value="UPP_synth-like_CS"/>
</dbReference>
<evidence type="ECO:0000313" key="6">
    <source>
        <dbReference type="Proteomes" id="UP000053424"/>
    </source>
</evidence>
<dbReference type="InterPro" id="IPR001441">
    <property type="entry name" value="UPP_synth-like"/>
</dbReference>
<dbReference type="HAMAP" id="MF_01139">
    <property type="entry name" value="ISPT"/>
    <property type="match status" value="1"/>
</dbReference>
<dbReference type="GO" id="GO:0045547">
    <property type="term" value="F:ditrans,polycis-polyprenyl diphosphate synthase [(2E,6E)-farnesyl diphosphate specific] activity"/>
    <property type="evidence" value="ECO:0007669"/>
    <property type="project" value="TreeGrafter"/>
</dbReference>
<evidence type="ECO:0000256" key="2">
    <source>
        <dbReference type="ARBA" id="ARBA00022679"/>
    </source>
</evidence>
<dbReference type="GO" id="GO:0005811">
    <property type="term" value="C:lipid droplet"/>
    <property type="evidence" value="ECO:0007669"/>
    <property type="project" value="TreeGrafter"/>
</dbReference>
<dbReference type="Gene3D" id="3.40.1180.10">
    <property type="entry name" value="Decaprenyl diphosphate synthase-like"/>
    <property type="match status" value="1"/>
</dbReference>
<evidence type="ECO:0000256" key="4">
    <source>
        <dbReference type="RuleBase" id="RU363018"/>
    </source>
</evidence>
<protein>
    <recommendedName>
        <fullName evidence="4">Alkyl transferase</fullName>
        <ecNumber evidence="4">2.5.1.-</ecNumber>
    </recommendedName>
</protein>
<reference evidence="5 6" key="1">
    <citation type="submission" date="2014-04" db="EMBL/GenBank/DDBJ databases">
        <authorList>
            <consortium name="DOE Joint Genome Institute"/>
            <person name="Kuo A."/>
            <person name="Gay G."/>
            <person name="Dore J."/>
            <person name="Kohler A."/>
            <person name="Nagy L.G."/>
            <person name="Floudas D."/>
            <person name="Copeland A."/>
            <person name="Barry K.W."/>
            <person name="Cichocki N."/>
            <person name="Veneault-Fourrey C."/>
            <person name="LaButti K."/>
            <person name="Lindquist E.A."/>
            <person name="Lipzen A."/>
            <person name="Lundell T."/>
            <person name="Morin E."/>
            <person name="Murat C."/>
            <person name="Sun H."/>
            <person name="Tunlid A."/>
            <person name="Henrissat B."/>
            <person name="Grigoriev I.V."/>
            <person name="Hibbett D.S."/>
            <person name="Martin F."/>
            <person name="Nordberg H.P."/>
            <person name="Cantor M.N."/>
            <person name="Hua S.X."/>
        </authorList>
    </citation>
    <scope>NUCLEOTIDE SEQUENCE [LARGE SCALE GENOMIC DNA]</scope>
    <source>
        <strain evidence="6">h7</strain>
    </source>
</reference>
<dbReference type="NCBIfam" id="TIGR00055">
    <property type="entry name" value="uppS"/>
    <property type="match status" value="1"/>
</dbReference>
<evidence type="ECO:0000313" key="5">
    <source>
        <dbReference type="EMBL" id="KIM39468.1"/>
    </source>
</evidence>
<reference evidence="6" key="2">
    <citation type="submission" date="2015-01" db="EMBL/GenBank/DDBJ databases">
        <title>Evolutionary Origins and Diversification of the Mycorrhizal Mutualists.</title>
        <authorList>
            <consortium name="DOE Joint Genome Institute"/>
            <consortium name="Mycorrhizal Genomics Consortium"/>
            <person name="Kohler A."/>
            <person name="Kuo A."/>
            <person name="Nagy L.G."/>
            <person name="Floudas D."/>
            <person name="Copeland A."/>
            <person name="Barry K.W."/>
            <person name="Cichocki N."/>
            <person name="Veneault-Fourrey C."/>
            <person name="LaButti K."/>
            <person name="Lindquist E.A."/>
            <person name="Lipzen A."/>
            <person name="Lundell T."/>
            <person name="Morin E."/>
            <person name="Murat C."/>
            <person name="Riley R."/>
            <person name="Ohm R."/>
            <person name="Sun H."/>
            <person name="Tunlid A."/>
            <person name="Henrissat B."/>
            <person name="Grigoriev I.V."/>
            <person name="Hibbett D.S."/>
            <person name="Martin F."/>
        </authorList>
    </citation>
    <scope>NUCLEOTIDE SEQUENCE [LARGE SCALE GENOMIC DNA]</scope>
    <source>
        <strain evidence="6">h7</strain>
    </source>
</reference>
<evidence type="ECO:0000256" key="3">
    <source>
        <dbReference type="ARBA" id="ARBA00022842"/>
    </source>
</evidence>
<dbReference type="CDD" id="cd00475">
    <property type="entry name" value="Cis_IPPS"/>
    <property type="match status" value="1"/>
</dbReference>
<dbReference type="HOGENOM" id="CLU_038505_0_3_1"/>
<dbReference type="GO" id="GO:1904423">
    <property type="term" value="C:dehydrodolichyl diphosphate synthase complex"/>
    <property type="evidence" value="ECO:0007669"/>
    <property type="project" value="TreeGrafter"/>
</dbReference>
<dbReference type="AlphaFoldDB" id="A0A0C2XPA1"/>
<dbReference type="GO" id="GO:0016020">
    <property type="term" value="C:membrane"/>
    <property type="evidence" value="ECO:0007669"/>
    <property type="project" value="TreeGrafter"/>
</dbReference>
<dbReference type="Proteomes" id="UP000053424">
    <property type="component" value="Unassembled WGS sequence"/>
</dbReference>
<dbReference type="FunFam" id="3.40.1180.10:FF:000005">
    <property type="entry name" value="Alkyl transferase"/>
    <property type="match status" value="1"/>
</dbReference>
<gene>
    <name evidence="5" type="ORF">M413DRAFT_446971</name>
</gene>
<evidence type="ECO:0000256" key="1">
    <source>
        <dbReference type="ARBA" id="ARBA00005432"/>
    </source>
</evidence>
<dbReference type="EMBL" id="KN831785">
    <property type="protein sequence ID" value="KIM39468.1"/>
    <property type="molecule type" value="Genomic_DNA"/>
</dbReference>
<dbReference type="PROSITE" id="PS01066">
    <property type="entry name" value="UPP_SYNTHASE"/>
    <property type="match status" value="1"/>
</dbReference>
<dbReference type="SUPFAM" id="SSF64005">
    <property type="entry name" value="Undecaprenyl diphosphate synthase"/>
    <property type="match status" value="1"/>
</dbReference>
<name>A0A0C2XPA1_HEBCY</name>
<accession>A0A0C2XPA1</accession>
<comment type="similarity">
    <text evidence="1 4">Belongs to the UPP synthase family.</text>
</comment>
<keyword evidence="3" id="KW-0460">Magnesium</keyword>
<dbReference type="EC" id="2.5.1.-" evidence="4"/>
<keyword evidence="6" id="KW-1185">Reference proteome</keyword>
<dbReference type="PANTHER" id="PTHR10291">
    <property type="entry name" value="DEHYDRODOLICHYL DIPHOSPHATE SYNTHASE FAMILY MEMBER"/>
    <property type="match status" value="1"/>
</dbReference>
<dbReference type="PANTHER" id="PTHR10291:SF43">
    <property type="entry name" value="DEHYDRODOLICHYL DIPHOSPHATE SYNTHASE COMPLEX SUBUNIT DHDDS"/>
    <property type="match status" value="1"/>
</dbReference>
<sequence length="268" mass="31019">MLLRRGWTWLQDKIYTKARNFFLNILAAGPIPKHVAFVMDGNRRYARLNRKAIQEGHSDGFVALRRMLEVCLQLNVKCVSAYAFSIETFKRPEEEVSALMKLAEEKLVELTENGDILDEYGVRLNVIGKTELLPESVQKAVRRAEDRTRHNNRAIFNLCMPYTSRDEITTAVQSCIRNANSRDSEEPYITEKDIDAQLLTNLGGSPPLDILIRTSGVKRLSDFMLWQCCEDTQLQFSSTYWPDFGLFDFIPIILDYQRKVWSRRIEVS</sequence>
<dbReference type="STRING" id="686832.A0A0C2XPA1"/>
<dbReference type="Pfam" id="PF01255">
    <property type="entry name" value="Prenyltransf"/>
    <property type="match status" value="1"/>
</dbReference>